<gene>
    <name evidence="5" type="ORF">MM415A01507_0009</name>
    <name evidence="4" type="ORF">MM415B00814_0025</name>
</gene>
<name>A0A6M3IX40_9ZZZZ</name>
<evidence type="ECO:0000256" key="2">
    <source>
        <dbReference type="ARBA" id="ARBA00022525"/>
    </source>
</evidence>
<organism evidence="4">
    <name type="scientific">viral metagenome</name>
    <dbReference type="NCBI Taxonomy" id="1070528"/>
    <lineage>
        <taxon>unclassified sequences</taxon>
        <taxon>metagenomes</taxon>
        <taxon>organismal metagenomes</taxon>
    </lineage>
</organism>
<dbReference type="InterPro" id="IPR027797">
    <property type="entry name" value="PT-TG_dom"/>
</dbReference>
<evidence type="ECO:0000259" key="3">
    <source>
        <dbReference type="Pfam" id="PF14449"/>
    </source>
</evidence>
<reference evidence="4" key="1">
    <citation type="submission" date="2020-03" db="EMBL/GenBank/DDBJ databases">
        <title>The deep terrestrial virosphere.</title>
        <authorList>
            <person name="Holmfeldt K."/>
            <person name="Nilsson E."/>
            <person name="Simone D."/>
            <person name="Lopez-Fernandez M."/>
            <person name="Wu X."/>
            <person name="de Brujin I."/>
            <person name="Lundin D."/>
            <person name="Andersson A."/>
            <person name="Bertilsson S."/>
            <person name="Dopson M."/>
        </authorList>
    </citation>
    <scope>NUCLEOTIDE SEQUENCE</scope>
    <source>
        <strain evidence="5">MM415A01507</strain>
        <strain evidence="4">MM415B00814</strain>
    </source>
</reference>
<accession>A0A6M3IX40</accession>
<dbReference type="Pfam" id="PF14449">
    <property type="entry name" value="PT-TG"/>
    <property type="match status" value="1"/>
</dbReference>
<evidence type="ECO:0000256" key="1">
    <source>
        <dbReference type="ARBA" id="ARBA00004613"/>
    </source>
</evidence>
<evidence type="ECO:0000313" key="4">
    <source>
        <dbReference type="EMBL" id="QJA62206.1"/>
    </source>
</evidence>
<comment type="subcellular location">
    <subcellularLocation>
        <location evidence="1">Secreted</location>
    </subcellularLocation>
</comment>
<feature type="domain" description="Pre-toxin TG" evidence="3">
    <location>
        <begin position="4"/>
        <end position="60"/>
    </location>
</feature>
<dbReference type="AlphaFoldDB" id="A0A6M3IX40"/>
<evidence type="ECO:0000313" key="5">
    <source>
        <dbReference type="EMBL" id="QJA76446.1"/>
    </source>
</evidence>
<proteinExistence type="predicted"/>
<dbReference type="EMBL" id="MT142225">
    <property type="protein sequence ID" value="QJA76446.1"/>
    <property type="molecule type" value="Genomic_DNA"/>
</dbReference>
<sequence>MRNSLLSGILDFSPGVGDIKGAQEAITGRNYLTGDRLGGWERGLSALAMLPFIPGQIKGLARKRIPRIGDAIPIYINFREGPRAIEITKRGHVVLNADPVFKGYEGELNRTLVRDIDRYISPLPDDVFIRVSNNPEDFKYLKDKTHKGSKDHFRQVEEGGLSVAKSPEIPSKYGYYVKGKVIGEGTDGEPLLDLGSVEVISNRMEGKAIQHDYDKKLMKKADEMGLSSDDLRLLRSQHYITKQPIGE</sequence>
<keyword evidence="2" id="KW-0964">Secreted</keyword>
<protein>
    <submittedName>
        <fullName evidence="4">Putative pre-toxin TG domain contining protein</fullName>
    </submittedName>
</protein>
<dbReference type="EMBL" id="MT141464">
    <property type="protein sequence ID" value="QJA62206.1"/>
    <property type="molecule type" value="Genomic_DNA"/>
</dbReference>
<dbReference type="GO" id="GO:0005576">
    <property type="term" value="C:extracellular region"/>
    <property type="evidence" value="ECO:0007669"/>
    <property type="project" value="UniProtKB-SubCell"/>
</dbReference>